<feature type="transmembrane region" description="Helical" evidence="2">
    <location>
        <begin position="100"/>
        <end position="121"/>
    </location>
</feature>
<dbReference type="PANTHER" id="PTHR33219">
    <property type="entry name" value="YLMG HOMOLOG PROTEIN 2, CHLOROPLASTIC"/>
    <property type="match status" value="1"/>
</dbReference>
<dbReference type="AlphaFoldDB" id="A0A1Y0ERQ5"/>
<organism evidence="3 4">
    <name type="scientific">Comamonas serinivorans</name>
    <dbReference type="NCBI Taxonomy" id="1082851"/>
    <lineage>
        <taxon>Bacteria</taxon>
        <taxon>Pseudomonadati</taxon>
        <taxon>Pseudomonadota</taxon>
        <taxon>Betaproteobacteria</taxon>
        <taxon>Burkholderiales</taxon>
        <taxon>Comamonadaceae</taxon>
        <taxon>Comamonas</taxon>
    </lineage>
</organism>
<keyword evidence="2" id="KW-1133">Transmembrane helix</keyword>
<dbReference type="KEGG" id="cser:CCO03_17250"/>
<keyword evidence="2" id="KW-0812">Transmembrane</keyword>
<sequence>MHIALTYLLEVLASLFGGACLLRAYTNYHGIPLQSPLGRVIASLTDWAVLPLRRMLPKMGRLDLASLLVAFAVKAIQFGIQNVWLGGGLWVWLEMTAVGLVQLICTLITVVMIALVLMSWLRGDPDVYDWLQRVGAPLLRPVQRLIPPLGNVDLSPLIWTLGAQMFSRSLDHWQDQWLQRTLLVV</sequence>
<reference evidence="3 4" key="1">
    <citation type="submission" date="2017-05" db="EMBL/GenBank/DDBJ databases">
        <authorList>
            <person name="Song R."/>
            <person name="Chenine A.L."/>
            <person name="Ruprecht R.M."/>
        </authorList>
    </citation>
    <scope>NUCLEOTIDE SEQUENCE [LARGE SCALE GENOMIC DNA]</scope>
    <source>
        <strain evidence="3 4">DSM 26136</strain>
    </source>
</reference>
<protein>
    <recommendedName>
        <fullName evidence="5">YggT family protein</fullName>
    </recommendedName>
</protein>
<evidence type="ECO:0000256" key="2">
    <source>
        <dbReference type="SAM" id="Phobius"/>
    </source>
</evidence>
<accession>A0A1Y0ERQ5</accession>
<dbReference type="EMBL" id="CP021455">
    <property type="protein sequence ID" value="ARU06188.1"/>
    <property type="molecule type" value="Genomic_DNA"/>
</dbReference>
<dbReference type="Pfam" id="PF02325">
    <property type="entry name" value="CCB3_YggT"/>
    <property type="match status" value="2"/>
</dbReference>
<keyword evidence="2" id="KW-0472">Membrane</keyword>
<gene>
    <name evidence="3" type="ORF">CCO03_17250</name>
</gene>
<dbReference type="OrthoDB" id="9806665at2"/>
<name>A0A1Y0ERQ5_9BURK</name>
<dbReference type="Proteomes" id="UP000196138">
    <property type="component" value="Chromosome"/>
</dbReference>
<feature type="transmembrane region" description="Helical" evidence="2">
    <location>
        <begin position="62"/>
        <end position="80"/>
    </location>
</feature>
<dbReference type="RefSeq" id="WP_087283084.1">
    <property type="nucleotide sequence ID" value="NZ_CP021455.1"/>
</dbReference>
<evidence type="ECO:0000313" key="3">
    <source>
        <dbReference type="EMBL" id="ARU06188.1"/>
    </source>
</evidence>
<dbReference type="InterPro" id="IPR003425">
    <property type="entry name" value="CCB3/YggT"/>
</dbReference>
<evidence type="ECO:0000313" key="4">
    <source>
        <dbReference type="Proteomes" id="UP000196138"/>
    </source>
</evidence>
<proteinExistence type="inferred from homology"/>
<feature type="transmembrane region" description="Helical" evidence="2">
    <location>
        <begin position="7"/>
        <end position="25"/>
    </location>
</feature>
<dbReference type="PANTHER" id="PTHR33219:SF14">
    <property type="entry name" value="PROTEIN COFACTOR ASSEMBLY OF COMPLEX C SUBUNIT B CCB3, CHLOROPLASTIC-RELATED"/>
    <property type="match status" value="1"/>
</dbReference>
<keyword evidence="4" id="KW-1185">Reference proteome</keyword>
<comment type="similarity">
    <text evidence="1">Belongs to the YggT family.</text>
</comment>
<evidence type="ECO:0008006" key="5">
    <source>
        <dbReference type="Google" id="ProtNLM"/>
    </source>
</evidence>
<dbReference type="GO" id="GO:0016020">
    <property type="term" value="C:membrane"/>
    <property type="evidence" value="ECO:0007669"/>
    <property type="project" value="InterPro"/>
</dbReference>
<evidence type="ECO:0000256" key="1">
    <source>
        <dbReference type="ARBA" id="ARBA00010894"/>
    </source>
</evidence>